<dbReference type="GO" id="GO:0009055">
    <property type="term" value="F:electron transfer activity"/>
    <property type="evidence" value="ECO:0007669"/>
    <property type="project" value="TreeGrafter"/>
</dbReference>
<evidence type="ECO:0000259" key="14">
    <source>
        <dbReference type="Pfam" id="PF00890"/>
    </source>
</evidence>
<dbReference type="GO" id="GO:0009061">
    <property type="term" value="P:anaerobic respiration"/>
    <property type="evidence" value="ECO:0007669"/>
    <property type="project" value="TreeGrafter"/>
</dbReference>
<evidence type="ECO:0000256" key="1">
    <source>
        <dbReference type="ARBA" id="ARBA00001974"/>
    </source>
</evidence>
<dbReference type="Gene3D" id="3.90.700.10">
    <property type="entry name" value="Succinate dehydrogenase/fumarate reductase flavoprotein, catalytic domain"/>
    <property type="match status" value="1"/>
</dbReference>
<evidence type="ECO:0000256" key="11">
    <source>
        <dbReference type="ARBA" id="ARBA00023136"/>
    </source>
</evidence>
<keyword evidence="5" id="KW-0813">Transport</keyword>
<protein>
    <recommendedName>
        <fullName evidence="4">succinate dehydrogenase</fullName>
        <ecNumber evidence="4">1.3.5.1</ecNumber>
    </recommendedName>
</protein>
<evidence type="ECO:0000256" key="2">
    <source>
        <dbReference type="ARBA" id="ARBA00004413"/>
    </source>
</evidence>
<dbReference type="InterPro" id="IPR003953">
    <property type="entry name" value="FAD-dep_OxRdtase_2_FAD-bd"/>
</dbReference>
<dbReference type="Gene3D" id="3.50.50.60">
    <property type="entry name" value="FAD/NAD(P)-binding domain"/>
    <property type="match status" value="1"/>
</dbReference>
<keyword evidence="11" id="KW-0472">Membrane</keyword>
<comment type="similarity">
    <text evidence="3">Belongs to the FAD-dependent oxidoreductase 2 family. FRD/SDH subfamily.</text>
</comment>
<evidence type="ECO:0000256" key="10">
    <source>
        <dbReference type="ARBA" id="ARBA00023002"/>
    </source>
</evidence>
<evidence type="ECO:0000313" key="16">
    <source>
        <dbReference type="EMBL" id="TYP00021.1"/>
    </source>
</evidence>
<evidence type="ECO:0000256" key="6">
    <source>
        <dbReference type="ARBA" id="ARBA00022475"/>
    </source>
</evidence>
<name>A0A5D3WMD8_9BACT</name>
<dbReference type="GO" id="GO:0008177">
    <property type="term" value="F:succinate dehydrogenase (quinone) activity"/>
    <property type="evidence" value="ECO:0007669"/>
    <property type="project" value="UniProtKB-EC"/>
</dbReference>
<reference evidence="16 17" key="1">
    <citation type="submission" date="2019-07" db="EMBL/GenBank/DDBJ databases">
        <title>Genomic Encyclopedia of Type Strains, Phase IV (KMG-IV): sequencing the most valuable type-strain genomes for metagenomic binning, comparative biology and taxonomic classification.</title>
        <authorList>
            <person name="Goeker M."/>
        </authorList>
    </citation>
    <scope>NUCLEOTIDE SEQUENCE [LARGE SCALE GENOMIC DNA]</scope>
    <source>
        <strain evidence="16 17">SS015</strain>
    </source>
</reference>
<evidence type="ECO:0000256" key="12">
    <source>
        <dbReference type="ARBA" id="ARBA00049220"/>
    </source>
</evidence>
<dbReference type="SUPFAM" id="SSF51905">
    <property type="entry name" value="FAD/NAD(P)-binding domain"/>
    <property type="match status" value="1"/>
</dbReference>
<dbReference type="InterPro" id="IPR030664">
    <property type="entry name" value="SdhA/FrdA/AprA"/>
</dbReference>
<comment type="subcellular location">
    <subcellularLocation>
        <location evidence="2">Cell membrane</location>
        <topology evidence="2">Peripheral membrane protein</topology>
        <orientation evidence="2">Cytoplasmic side</orientation>
    </subcellularLocation>
</comment>
<evidence type="ECO:0000256" key="4">
    <source>
        <dbReference type="ARBA" id="ARBA00012792"/>
    </source>
</evidence>
<accession>A0A5D3WMD8</accession>
<proteinExistence type="inferred from homology"/>
<evidence type="ECO:0000256" key="13">
    <source>
        <dbReference type="PIRSR" id="PIRSR630664-50"/>
    </source>
</evidence>
<dbReference type="RefSeq" id="WP_148894213.1">
    <property type="nucleotide sequence ID" value="NZ_VNIB01000001.1"/>
</dbReference>
<dbReference type="Gene3D" id="1.20.58.100">
    <property type="entry name" value="Fumarate reductase/succinate dehydrogenase flavoprotein-like, C-terminal domain"/>
    <property type="match status" value="1"/>
</dbReference>
<dbReference type="InterPro" id="IPR027477">
    <property type="entry name" value="Succ_DH/fumarate_Rdtase_cat_sf"/>
</dbReference>
<comment type="catalytic activity">
    <reaction evidence="12">
        <text>a quinone + succinate = fumarate + a quinol</text>
        <dbReference type="Rhea" id="RHEA:40523"/>
        <dbReference type="ChEBI" id="CHEBI:24646"/>
        <dbReference type="ChEBI" id="CHEBI:29806"/>
        <dbReference type="ChEBI" id="CHEBI:30031"/>
        <dbReference type="ChEBI" id="CHEBI:132124"/>
        <dbReference type="EC" id="1.3.5.1"/>
    </reaction>
</comment>
<keyword evidence="17" id="KW-1185">Reference proteome</keyword>
<dbReference type="EC" id="1.3.5.1" evidence="4"/>
<evidence type="ECO:0000256" key="9">
    <source>
        <dbReference type="ARBA" id="ARBA00022982"/>
    </source>
</evidence>
<dbReference type="PRINTS" id="PR00368">
    <property type="entry name" value="FADPNR"/>
</dbReference>
<dbReference type="PANTHER" id="PTHR11632">
    <property type="entry name" value="SUCCINATE DEHYDROGENASE 2 FLAVOPROTEIN SUBUNIT"/>
    <property type="match status" value="1"/>
</dbReference>
<dbReference type="NCBIfam" id="NF005749">
    <property type="entry name" value="PRK07573.1"/>
    <property type="match status" value="1"/>
</dbReference>
<dbReference type="Pfam" id="PF00890">
    <property type="entry name" value="FAD_binding_2"/>
    <property type="match status" value="1"/>
</dbReference>
<gene>
    <name evidence="16" type="ORF">EDC39_101181</name>
</gene>
<keyword evidence="9" id="KW-0249">Electron transport</keyword>
<keyword evidence="8" id="KW-0274">FAD</keyword>
<sequence length="638" mass="70720">MILDGKCPTGPIQESWDKHRFELKLVNPANKRKFKILVVGTGLAGGAAAATLGELGYNVEAFCYQDSARRAHSIAAQGGINAAKNYPNDGDSIFRLFYDTMKGGDFRAREADVWRLAQVSNNIIDQCVAQGVPFARDYAGYLDNRSFGGAQVSRTFYARGQTGQQLLLGAYQALSRQVKAGTVKIFARREMLDLVVVDGVAKGITCRNLVTGEIESYWGDAVVLATGGYVNVFYLSTNAMGCSVTATWKAAKKGAFFANPCYTQIHPTCIPQSGDHQSKLTLMSESLRNDGRCWVPKKKEDCGKAPGEIPDEDRDYYLERKYPSFGNLAPRDIASRAAKEQCDDGRGIGPGGRGVYLDFADAIKRFGKDVIAARYGNLFQMYEKITDEDAYQVPMRIYPAPHYAMGGLWVDYNLMSNIPGLFVLGEANFSVHGANRLGASALMQGLADGYFVIPYTIAGYLATVTPGTVKTDAPEFRESAEQVKAQIDKLLSIKGKKTVAELHRELGRVMWEDVGMARSKESLEHALKRIPEIRNEFWENVNVTGTNEEINQQLENAGRLADFLEFAELLAKDALHREESCGGHFRVEHQTEDGEAKRDDENFAYVAAWEFKGTDKEPELHKEPLKFENVKLAVRSYK</sequence>
<dbReference type="InterPro" id="IPR011280">
    <property type="entry name" value="Succ_DH/Fum_Rdt_flav_su"/>
</dbReference>
<dbReference type="EMBL" id="VNIB01000001">
    <property type="protein sequence ID" value="TYP00021.1"/>
    <property type="molecule type" value="Genomic_DNA"/>
</dbReference>
<evidence type="ECO:0000256" key="7">
    <source>
        <dbReference type="ARBA" id="ARBA00022630"/>
    </source>
</evidence>
<feature type="domain" description="Fumarate reductase/succinate dehydrogenase flavoprotein-like C-terminal" evidence="15">
    <location>
        <begin position="503"/>
        <end position="637"/>
    </location>
</feature>
<feature type="active site" description="Proton acceptor" evidence="13">
    <location>
        <position position="331"/>
    </location>
</feature>
<dbReference type="AlphaFoldDB" id="A0A5D3WMD8"/>
<dbReference type="SUPFAM" id="SSF46977">
    <property type="entry name" value="Succinate dehydrogenase/fumarate reductase flavoprotein C-terminal domain"/>
    <property type="match status" value="1"/>
</dbReference>
<dbReference type="FunFam" id="3.50.50.60:FF:000009">
    <property type="entry name" value="Succinate dehydrogenase flavoprotein subunit"/>
    <property type="match status" value="1"/>
</dbReference>
<evidence type="ECO:0000313" key="17">
    <source>
        <dbReference type="Proteomes" id="UP000324159"/>
    </source>
</evidence>
<keyword evidence="7" id="KW-0285">Flavoprotein</keyword>
<dbReference type="FunFam" id="1.20.58.100:FF:000003">
    <property type="entry name" value="Succinate dehydrogenase flavoprotein subunit"/>
    <property type="match status" value="1"/>
</dbReference>
<evidence type="ECO:0000256" key="3">
    <source>
        <dbReference type="ARBA" id="ARBA00008040"/>
    </source>
</evidence>
<dbReference type="SUPFAM" id="SSF56425">
    <property type="entry name" value="Succinate dehydrogenase/fumarate reductase flavoprotein, catalytic domain"/>
    <property type="match status" value="1"/>
</dbReference>
<evidence type="ECO:0000256" key="8">
    <source>
        <dbReference type="ARBA" id="ARBA00022827"/>
    </source>
</evidence>
<dbReference type="InterPro" id="IPR036188">
    <property type="entry name" value="FAD/NAD-bd_sf"/>
</dbReference>
<organism evidence="16 17">
    <name type="scientific">Geothermobacter ehrlichii</name>
    <dbReference type="NCBI Taxonomy" id="213224"/>
    <lineage>
        <taxon>Bacteria</taxon>
        <taxon>Pseudomonadati</taxon>
        <taxon>Thermodesulfobacteriota</taxon>
        <taxon>Desulfuromonadia</taxon>
        <taxon>Desulfuromonadales</taxon>
        <taxon>Geothermobacteraceae</taxon>
        <taxon>Geothermobacter</taxon>
    </lineage>
</organism>
<dbReference type="FunFam" id="3.90.700.10:FF:000006">
    <property type="entry name" value="Succinate dehydrogenase flavoprotein subunit"/>
    <property type="match status" value="1"/>
</dbReference>
<feature type="domain" description="FAD-dependent oxidoreductase 2 FAD-binding" evidence="14">
    <location>
        <begin position="36"/>
        <end position="442"/>
    </location>
</feature>
<evidence type="ECO:0000256" key="5">
    <source>
        <dbReference type="ARBA" id="ARBA00022448"/>
    </source>
</evidence>
<dbReference type="Proteomes" id="UP000324159">
    <property type="component" value="Unassembled WGS sequence"/>
</dbReference>
<keyword evidence="6" id="KW-1003">Cell membrane</keyword>
<dbReference type="GO" id="GO:0005886">
    <property type="term" value="C:plasma membrane"/>
    <property type="evidence" value="ECO:0007669"/>
    <property type="project" value="UniProtKB-SubCell"/>
</dbReference>
<dbReference type="PANTHER" id="PTHR11632:SF53">
    <property type="entry name" value="SUCCINATE DEHYDROGENASE FLAVOPROTEIN SUBUNIT"/>
    <property type="match status" value="1"/>
</dbReference>
<dbReference type="NCBIfam" id="TIGR01811">
    <property type="entry name" value="sdhA_Bsu"/>
    <property type="match status" value="1"/>
</dbReference>
<dbReference type="InterPro" id="IPR015939">
    <property type="entry name" value="Fum_Rdtase/Succ_DH_flav-like_C"/>
</dbReference>
<comment type="cofactor">
    <cofactor evidence="1">
        <name>FAD</name>
        <dbReference type="ChEBI" id="CHEBI:57692"/>
    </cofactor>
</comment>
<evidence type="ECO:0000259" key="15">
    <source>
        <dbReference type="Pfam" id="PF02910"/>
    </source>
</evidence>
<keyword evidence="10" id="KW-0560">Oxidoreductase</keyword>
<dbReference type="InterPro" id="IPR037099">
    <property type="entry name" value="Fum_R/Succ_DH_flav-like_C_sf"/>
</dbReference>
<dbReference type="Pfam" id="PF02910">
    <property type="entry name" value="Succ_DH_flav_C"/>
    <property type="match status" value="1"/>
</dbReference>
<dbReference type="OrthoDB" id="9806724at2"/>
<comment type="caution">
    <text evidence="16">The sequence shown here is derived from an EMBL/GenBank/DDBJ whole genome shotgun (WGS) entry which is preliminary data.</text>
</comment>
<dbReference type="GO" id="GO:0050660">
    <property type="term" value="F:flavin adenine dinucleotide binding"/>
    <property type="evidence" value="ECO:0007669"/>
    <property type="project" value="TreeGrafter"/>
</dbReference>